<accession>A0A0H2RGL4</accession>
<dbReference type="InParanoid" id="A0A0H2RGL4"/>
<dbReference type="EMBL" id="KQ086019">
    <property type="protein sequence ID" value="KLO10712.1"/>
    <property type="molecule type" value="Genomic_DNA"/>
</dbReference>
<name>A0A0H2RGL4_9AGAM</name>
<keyword evidence="2" id="KW-1185">Reference proteome</keyword>
<sequence>MSNSEMDSCERIISDITKVIISETKLTSNTKDIKHWRLSLRDMVSPAVEATMDLLALCFDFEVQSLASGILNKLLLHVSSYSDEMRNTCIEWVLVPIVPRIKEFLSQRGQSLSAEPFRQFTAQVLNDYVTIVLGPRPPDFVPLANIKAVGCGCENCKHLVSFFIGTESVLLVQEQAHVRKHLVQQLEATSRWGVKWKTITRTSPETLQVIKPSSLAATSRWVERKERGLNILRSVGTAAELMNILGSDYTSVANALGFRSPLVVKAYEGTNANIMPPPLVSDSANCEGSKGGTRDSKRLTAGPIDIKKRIRISDVAGETTD</sequence>
<proteinExistence type="predicted"/>
<dbReference type="AlphaFoldDB" id="A0A0H2RGL4"/>
<gene>
    <name evidence="1" type="ORF">SCHPADRAFT_505983</name>
</gene>
<evidence type="ECO:0000313" key="1">
    <source>
        <dbReference type="EMBL" id="KLO10712.1"/>
    </source>
</evidence>
<dbReference type="OrthoDB" id="3266192at2759"/>
<organism evidence="1 2">
    <name type="scientific">Schizopora paradoxa</name>
    <dbReference type="NCBI Taxonomy" id="27342"/>
    <lineage>
        <taxon>Eukaryota</taxon>
        <taxon>Fungi</taxon>
        <taxon>Dikarya</taxon>
        <taxon>Basidiomycota</taxon>
        <taxon>Agaricomycotina</taxon>
        <taxon>Agaricomycetes</taxon>
        <taxon>Hymenochaetales</taxon>
        <taxon>Schizoporaceae</taxon>
        <taxon>Schizopora</taxon>
    </lineage>
</organism>
<reference evidence="1 2" key="1">
    <citation type="submission" date="2015-04" db="EMBL/GenBank/DDBJ databases">
        <title>Complete genome sequence of Schizopora paradoxa KUC8140, a cosmopolitan wood degrader in East Asia.</title>
        <authorList>
            <consortium name="DOE Joint Genome Institute"/>
            <person name="Min B."/>
            <person name="Park H."/>
            <person name="Jang Y."/>
            <person name="Kim J.-J."/>
            <person name="Kim K.H."/>
            <person name="Pangilinan J."/>
            <person name="Lipzen A."/>
            <person name="Riley R."/>
            <person name="Grigoriev I.V."/>
            <person name="Spatafora J.W."/>
            <person name="Choi I.-G."/>
        </authorList>
    </citation>
    <scope>NUCLEOTIDE SEQUENCE [LARGE SCALE GENOMIC DNA]</scope>
    <source>
        <strain evidence="1 2">KUC8140</strain>
    </source>
</reference>
<dbReference type="Proteomes" id="UP000053477">
    <property type="component" value="Unassembled WGS sequence"/>
</dbReference>
<protein>
    <submittedName>
        <fullName evidence="1">Uncharacterized protein</fullName>
    </submittedName>
</protein>
<evidence type="ECO:0000313" key="2">
    <source>
        <dbReference type="Proteomes" id="UP000053477"/>
    </source>
</evidence>